<name>A0ABS1Z938_9GAMM</name>
<sequence>MFIIPASYSAESVQQLHEIIDTLSLNGARCHVIYNSTAPGAAVIEMDATQTDGRTGHRTLAVLELERVSGIHTMLRIKSFWADPDGVQSGAGYVEPASLAKALYDALAVKKHITLVGL</sequence>
<gene>
    <name evidence="1" type="ORF">JJB79_16340</name>
</gene>
<proteinExistence type="predicted"/>
<reference evidence="1 2" key="1">
    <citation type="submission" date="2021-01" db="EMBL/GenBank/DDBJ databases">
        <title>Complete genome sequence of Pantoea eucrina OB49, a heavy metal tolerant bacterium with PGPR potential isolated from wheat in Algeria.</title>
        <authorList>
            <person name="Lekired A."/>
            <person name="Ouzari I.H."/>
        </authorList>
    </citation>
    <scope>NUCLEOTIDE SEQUENCE [LARGE SCALE GENOMIC DNA]</scope>
    <source>
        <strain evidence="1 2">OB49</strain>
    </source>
</reference>
<keyword evidence="2" id="KW-1185">Reference proteome</keyword>
<dbReference type="EMBL" id="JAFCXS010000015">
    <property type="protein sequence ID" value="MBM0748961.1"/>
    <property type="molecule type" value="Genomic_DNA"/>
</dbReference>
<dbReference type="Proteomes" id="UP000809137">
    <property type="component" value="Unassembled WGS sequence"/>
</dbReference>
<accession>A0ABS1Z938</accession>
<organism evidence="1 2">
    <name type="scientific">Pantoea eucrina</name>
    <dbReference type="NCBI Taxonomy" id="472693"/>
    <lineage>
        <taxon>Bacteria</taxon>
        <taxon>Pseudomonadati</taxon>
        <taxon>Pseudomonadota</taxon>
        <taxon>Gammaproteobacteria</taxon>
        <taxon>Enterobacterales</taxon>
        <taxon>Erwiniaceae</taxon>
        <taxon>Pantoea</taxon>
    </lineage>
</organism>
<protein>
    <submittedName>
        <fullName evidence="1">Uncharacterized protein</fullName>
    </submittedName>
</protein>
<comment type="caution">
    <text evidence="1">The sequence shown here is derived from an EMBL/GenBank/DDBJ whole genome shotgun (WGS) entry which is preliminary data.</text>
</comment>
<dbReference type="RefSeq" id="WP_192415552.1">
    <property type="nucleotide sequence ID" value="NZ_JAFCXS010000015.1"/>
</dbReference>
<evidence type="ECO:0000313" key="2">
    <source>
        <dbReference type="Proteomes" id="UP000809137"/>
    </source>
</evidence>
<evidence type="ECO:0000313" key="1">
    <source>
        <dbReference type="EMBL" id="MBM0748961.1"/>
    </source>
</evidence>